<dbReference type="InterPro" id="IPR000700">
    <property type="entry name" value="PAS-assoc_C"/>
</dbReference>
<dbReference type="SMART" id="SM00387">
    <property type="entry name" value="HATPase_c"/>
    <property type="match status" value="1"/>
</dbReference>
<keyword evidence="8" id="KW-0812">Transmembrane</keyword>
<comment type="catalytic activity">
    <reaction evidence="1">
        <text>ATP + protein L-histidine = ADP + protein N-phospho-L-histidine.</text>
        <dbReference type="EC" id="2.7.13.3"/>
    </reaction>
</comment>
<dbReference type="GO" id="GO:0030295">
    <property type="term" value="F:protein kinase activator activity"/>
    <property type="evidence" value="ECO:0007669"/>
    <property type="project" value="TreeGrafter"/>
</dbReference>
<comment type="caution">
    <text evidence="12">The sequence shown here is derived from an EMBL/GenBank/DDBJ whole genome shotgun (WGS) entry which is preliminary data.</text>
</comment>
<dbReference type="InterPro" id="IPR003594">
    <property type="entry name" value="HATPase_dom"/>
</dbReference>
<protein>
    <recommendedName>
        <fullName evidence="2">histidine kinase</fullName>
        <ecNumber evidence="2">2.7.13.3</ecNumber>
    </recommendedName>
</protein>
<dbReference type="RefSeq" id="WP_184335133.1">
    <property type="nucleotide sequence ID" value="NZ_JACHHZ010000006.1"/>
</dbReference>
<evidence type="ECO:0000259" key="10">
    <source>
        <dbReference type="PROSITE" id="PS50112"/>
    </source>
</evidence>
<reference evidence="12 13" key="1">
    <citation type="submission" date="2020-08" db="EMBL/GenBank/DDBJ databases">
        <title>Genomic Encyclopedia of Type Strains, Phase IV (KMG-IV): sequencing the most valuable type-strain genomes for metagenomic binning, comparative biology and taxonomic classification.</title>
        <authorList>
            <person name="Goeker M."/>
        </authorList>
    </citation>
    <scope>NUCLEOTIDE SEQUENCE [LARGE SCALE GENOMIC DNA]</scope>
    <source>
        <strain evidence="12 13">DSM 26723</strain>
    </source>
</reference>
<dbReference type="Gene3D" id="3.30.565.10">
    <property type="entry name" value="Histidine kinase-like ATPase, C-terminal domain"/>
    <property type="match status" value="1"/>
</dbReference>
<keyword evidence="4" id="KW-0808">Transferase</keyword>
<dbReference type="FunFam" id="1.10.287.130:FF:000070">
    <property type="entry name" value="Histidine kinase sensor protein"/>
    <property type="match status" value="1"/>
</dbReference>
<dbReference type="InterPro" id="IPR004358">
    <property type="entry name" value="Sig_transdc_His_kin-like_C"/>
</dbReference>
<dbReference type="PANTHER" id="PTHR42878:SF15">
    <property type="entry name" value="BACTERIOPHYTOCHROME"/>
    <property type="match status" value="1"/>
</dbReference>
<gene>
    <name evidence="12" type="ORF">HNQ60_004629</name>
</gene>
<evidence type="ECO:0000256" key="3">
    <source>
        <dbReference type="ARBA" id="ARBA00022553"/>
    </source>
</evidence>
<dbReference type="FunFam" id="3.30.565.10:FF:000006">
    <property type="entry name" value="Sensor histidine kinase WalK"/>
    <property type="match status" value="1"/>
</dbReference>
<dbReference type="GO" id="GO:0007234">
    <property type="term" value="P:osmosensory signaling via phosphorelay pathway"/>
    <property type="evidence" value="ECO:0007669"/>
    <property type="project" value="TreeGrafter"/>
</dbReference>
<dbReference type="Pfam" id="PF08448">
    <property type="entry name" value="PAS_4"/>
    <property type="match status" value="1"/>
</dbReference>
<dbReference type="PANTHER" id="PTHR42878">
    <property type="entry name" value="TWO-COMPONENT HISTIDINE KINASE"/>
    <property type="match status" value="1"/>
</dbReference>
<dbReference type="InterPro" id="IPR036097">
    <property type="entry name" value="HisK_dim/P_sf"/>
</dbReference>
<dbReference type="SMART" id="SM00091">
    <property type="entry name" value="PAS"/>
    <property type="match status" value="1"/>
</dbReference>
<dbReference type="InterPro" id="IPR050351">
    <property type="entry name" value="BphY/WalK/GraS-like"/>
</dbReference>
<keyword evidence="8" id="KW-1133">Transmembrane helix</keyword>
<dbReference type="InterPro" id="IPR036890">
    <property type="entry name" value="HATPase_C_sf"/>
</dbReference>
<dbReference type="EC" id="2.7.13.3" evidence="2"/>
<keyword evidence="3" id="KW-0597">Phosphoprotein</keyword>
<feature type="domain" description="PAC" evidence="11">
    <location>
        <begin position="300"/>
        <end position="352"/>
    </location>
</feature>
<keyword evidence="7" id="KW-0175">Coiled coil</keyword>
<dbReference type="InterPro" id="IPR035965">
    <property type="entry name" value="PAS-like_dom_sf"/>
</dbReference>
<dbReference type="Proteomes" id="UP000588068">
    <property type="component" value="Unassembled WGS sequence"/>
</dbReference>
<keyword evidence="13" id="KW-1185">Reference proteome</keyword>
<dbReference type="EMBL" id="JACHHZ010000006">
    <property type="protein sequence ID" value="MBB6095738.1"/>
    <property type="molecule type" value="Genomic_DNA"/>
</dbReference>
<dbReference type="NCBIfam" id="TIGR00229">
    <property type="entry name" value="sensory_box"/>
    <property type="match status" value="1"/>
</dbReference>
<organism evidence="12 13">
    <name type="scientific">Povalibacter uvarum</name>
    <dbReference type="NCBI Taxonomy" id="732238"/>
    <lineage>
        <taxon>Bacteria</taxon>
        <taxon>Pseudomonadati</taxon>
        <taxon>Pseudomonadota</taxon>
        <taxon>Gammaproteobacteria</taxon>
        <taxon>Steroidobacterales</taxon>
        <taxon>Steroidobacteraceae</taxon>
        <taxon>Povalibacter</taxon>
    </lineage>
</organism>
<keyword evidence="5" id="KW-0418">Kinase</keyword>
<name>A0A841HUV6_9GAMM</name>
<dbReference type="GO" id="GO:0000155">
    <property type="term" value="F:phosphorelay sensor kinase activity"/>
    <property type="evidence" value="ECO:0007669"/>
    <property type="project" value="InterPro"/>
</dbReference>
<dbReference type="SMART" id="SM00388">
    <property type="entry name" value="HisKA"/>
    <property type="match status" value="1"/>
</dbReference>
<dbReference type="SUPFAM" id="SSF47384">
    <property type="entry name" value="Homodimeric domain of signal transducing histidine kinase"/>
    <property type="match status" value="1"/>
</dbReference>
<dbReference type="PROSITE" id="PS50112">
    <property type="entry name" value="PAS"/>
    <property type="match status" value="1"/>
</dbReference>
<evidence type="ECO:0000256" key="2">
    <source>
        <dbReference type="ARBA" id="ARBA00012438"/>
    </source>
</evidence>
<evidence type="ECO:0000313" key="13">
    <source>
        <dbReference type="Proteomes" id="UP000588068"/>
    </source>
</evidence>
<evidence type="ECO:0000313" key="12">
    <source>
        <dbReference type="EMBL" id="MBB6095738.1"/>
    </source>
</evidence>
<evidence type="ECO:0000259" key="11">
    <source>
        <dbReference type="PROSITE" id="PS50113"/>
    </source>
</evidence>
<dbReference type="CDD" id="cd00082">
    <property type="entry name" value="HisKA"/>
    <property type="match status" value="1"/>
</dbReference>
<dbReference type="PRINTS" id="PR00344">
    <property type="entry name" value="BCTRLSENSOR"/>
</dbReference>
<dbReference type="SUPFAM" id="SSF55874">
    <property type="entry name" value="ATPase domain of HSP90 chaperone/DNA topoisomerase II/histidine kinase"/>
    <property type="match status" value="1"/>
</dbReference>
<dbReference type="Pfam" id="PF00512">
    <property type="entry name" value="HisKA"/>
    <property type="match status" value="1"/>
</dbReference>
<sequence length="603" mass="66674">MAKQGAGSTRRSVEHKTLAGFALAGAVLLMVIGAAWLAAATFVGTARHVRASMEIVTAYERFRSAAAEVAANQYGWLGSQEPQFLIERNAALSAARQQVDLLRVRIPQGEVERQRNVEVLSAALEQTVLAPALEASATPQSQGSPVWTQLQGQTVELRRVVDGAMAPERALYRLQLIKARTAIRWLYATVAIAAVVMLLALAWLLLRIRLDLRERGTVEQNLQQANRLLESLLESIPAMVFAKDAHDLRFVRVNRTGEQLLGLNREELIGKNDYDFFPADQADHFIAKDRETLASGSIVVIPEEKIDTRDHGRRTLHTFKVPVRGDDGQPMLLLGISLDITEQKEAERRIVALNEELTRQAQLLQSSNEELESFCYSVSHDLRAPLRAINGYARLLEQDYGPRFDTEGARYLRTICNACDRMAQLIDDLLEFSRIGRQTLELEPVDMEAMVGKVINDAVGGRNEPPPVIETSALPPVRGDRNMLQLVWLNLIDNAVKYTTGVNAPRISIEAEPGANEIVYSVTDNGIGFDMQYADKLFGVFQRLHSDSRFPGTGVGLAIAQRIVARHGGRIWASSEPGRGSRFSFAMPTDQRLTQGEPLAAAG</sequence>
<dbReference type="InterPro" id="IPR000014">
    <property type="entry name" value="PAS"/>
</dbReference>
<dbReference type="PROSITE" id="PS50113">
    <property type="entry name" value="PAC"/>
    <property type="match status" value="1"/>
</dbReference>
<evidence type="ECO:0000256" key="1">
    <source>
        <dbReference type="ARBA" id="ARBA00000085"/>
    </source>
</evidence>
<evidence type="ECO:0000256" key="4">
    <source>
        <dbReference type="ARBA" id="ARBA00022679"/>
    </source>
</evidence>
<feature type="transmembrane region" description="Helical" evidence="8">
    <location>
        <begin position="20"/>
        <end position="43"/>
    </location>
</feature>
<keyword evidence="6 8" id="KW-0472">Membrane</keyword>
<dbReference type="Gene3D" id="1.10.287.130">
    <property type="match status" value="1"/>
</dbReference>
<dbReference type="AlphaFoldDB" id="A0A841HUV6"/>
<feature type="domain" description="Histidine kinase" evidence="9">
    <location>
        <begin position="377"/>
        <end position="591"/>
    </location>
</feature>
<dbReference type="Pfam" id="PF02518">
    <property type="entry name" value="HATPase_c"/>
    <property type="match status" value="1"/>
</dbReference>
<evidence type="ECO:0000256" key="5">
    <source>
        <dbReference type="ARBA" id="ARBA00022777"/>
    </source>
</evidence>
<dbReference type="PROSITE" id="PS50109">
    <property type="entry name" value="HIS_KIN"/>
    <property type="match status" value="1"/>
</dbReference>
<evidence type="ECO:0000256" key="6">
    <source>
        <dbReference type="ARBA" id="ARBA00023136"/>
    </source>
</evidence>
<evidence type="ECO:0000259" key="9">
    <source>
        <dbReference type="PROSITE" id="PS50109"/>
    </source>
</evidence>
<feature type="transmembrane region" description="Helical" evidence="8">
    <location>
        <begin position="185"/>
        <end position="206"/>
    </location>
</feature>
<accession>A0A841HUV6</accession>
<feature type="coiled-coil region" evidence="7">
    <location>
        <begin position="343"/>
        <end position="374"/>
    </location>
</feature>
<dbReference type="GO" id="GO:0000156">
    <property type="term" value="F:phosphorelay response regulator activity"/>
    <property type="evidence" value="ECO:0007669"/>
    <property type="project" value="TreeGrafter"/>
</dbReference>
<dbReference type="InterPro" id="IPR013656">
    <property type="entry name" value="PAS_4"/>
</dbReference>
<dbReference type="InterPro" id="IPR005467">
    <property type="entry name" value="His_kinase_dom"/>
</dbReference>
<dbReference type="SUPFAM" id="SSF55785">
    <property type="entry name" value="PYP-like sensor domain (PAS domain)"/>
    <property type="match status" value="1"/>
</dbReference>
<dbReference type="Gene3D" id="3.30.450.20">
    <property type="entry name" value="PAS domain"/>
    <property type="match status" value="1"/>
</dbReference>
<evidence type="ECO:0000256" key="8">
    <source>
        <dbReference type="SAM" id="Phobius"/>
    </source>
</evidence>
<feature type="domain" description="PAS" evidence="10">
    <location>
        <begin position="225"/>
        <end position="296"/>
    </location>
</feature>
<proteinExistence type="predicted"/>
<evidence type="ECO:0000256" key="7">
    <source>
        <dbReference type="SAM" id="Coils"/>
    </source>
</evidence>
<dbReference type="InterPro" id="IPR003661">
    <property type="entry name" value="HisK_dim/P_dom"/>
</dbReference>
<dbReference type="CDD" id="cd00130">
    <property type="entry name" value="PAS"/>
    <property type="match status" value="1"/>
</dbReference>
<dbReference type="GO" id="GO:0005886">
    <property type="term" value="C:plasma membrane"/>
    <property type="evidence" value="ECO:0007669"/>
    <property type="project" value="UniProtKB-ARBA"/>
</dbReference>